<feature type="domain" description="DUF927" evidence="2">
    <location>
        <begin position="272"/>
        <end position="555"/>
    </location>
</feature>
<dbReference type="Pfam" id="PF06048">
    <property type="entry name" value="DUF927"/>
    <property type="match status" value="1"/>
</dbReference>
<evidence type="ECO:0000313" key="4">
    <source>
        <dbReference type="Proteomes" id="UP000244912"/>
    </source>
</evidence>
<organism evidence="3 4">
    <name type="scientific">Palleronia abyssalis</name>
    <dbReference type="NCBI Taxonomy" id="1501240"/>
    <lineage>
        <taxon>Bacteria</taxon>
        <taxon>Pseudomonadati</taxon>
        <taxon>Pseudomonadota</taxon>
        <taxon>Alphaproteobacteria</taxon>
        <taxon>Rhodobacterales</taxon>
        <taxon>Roseobacteraceae</taxon>
        <taxon>Palleronia</taxon>
    </lineage>
</organism>
<reference evidence="3 4" key="1">
    <citation type="submission" date="2018-03" db="EMBL/GenBank/DDBJ databases">
        <authorList>
            <person name="Keele B.F."/>
        </authorList>
    </citation>
    <scope>NUCLEOTIDE SEQUENCE [LARGE SCALE GENOMIC DNA]</scope>
    <source>
        <strain evidence="3 4">CECT 8504</strain>
    </source>
</reference>
<evidence type="ECO:0000313" key="3">
    <source>
        <dbReference type="EMBL" id="SPJ25449.1"/>
    </source>
</evidence>
<dbReference type="RefSeq" id="WP_108895256.1">
    <property type="nucleotide sequence ID" value="NZ_ONZF01000009.1"/>
</dbReference>
<accession>A0A2R8BZ82</accession>
<gene>
    <name evidence="3" type="ORF">PAA8504_03300</name>
</gene>
<feature type="region of interest" description="Disordered" evidence="1">
    <location>
        <begin position="1"/>
        <end position="26"/>
    </location>
</feature>
<dbReference type="OrthoDB" id="784829at2"/>
<keyword evidence="4" id="KW-1185">Reference proteome</keyword>
<dbReference type="EMBL" id="ONZF01000009">
    <property type="protein sequence ID" value="SPJ25449.1"/>
    <property type="molecule type" value="Genomic_DNA"/>
</dbReference>
<dbReference type="InterPro" id="IPR027417">
    <property type="entry name" value="P-loop_NTPase"/>
</dbReference>
<protein>
    <recommendedName>
        <fullName evidence="2">DUF927 domain-containing protein</fullName>
    </recommendedName>
</protein>
<dbReference type="InterPro" id="IPR009270">
    <property type="entry name" value="DUF927"/>
</dbReference>
<dbReference type="Proteomes" id="UP000244912">
    <property type="component" value="Unassembled WGS sequence"/>
</dbReference>
<evidence type="ECO:0000259" key="2">
    <source>
        <dbReference type="Pfam" id="PF06048"/>
    </source>
</evidence>
<feature type="region of interest" description="Disordered" evidence="1">
    <location>
        <begin position="236"/>
        <end position="272"/>
    </location>
</feature>
<dbReference type="SUPFAM" id="SSF52540">
    <property type="entry name" value="P-loop containing nucleoside triphosphate hydrolases"/>
    <property type="match status" value="1"/>
</dbReference>
<proteinExistence type="predicted"/>
<name>A0A2R8BZ82_9RHOB</name>
<sequence length="864" mass="92095">MSDMSPRPSADTLVSPVPEEAPAPKRDRCQDWPLFAAYPYRNADGALLGYILRYETPEPDPETGKRDKTLRPLTLHRIGGQYAWHRVGHPDLPLFDLPRLLAAPDATVMIHEGEKCVRAAARLLPDLSHTTWPGGATAAAAADWTPLAGRDVIIAPDLDAPGRAAADAVAAALTRVGAARIRRLDMAGLARHFDLAPTPGFDIADLAEAGLAAPSPGQALADRPDLLVEIGPLPAVAREETGQDTPAGQDVPAAPEDDPAEHDPHGTLPRGFRLTPEGVEQLRTTLDCETGQRIEIWAWICAPLRVIGYCRLPDGSGWGRAVEFETPEGRPVALVLENRLFAGDGKEARELLGAAGLDISVERQDRAALNVYITATRPPVVLARATQSGWMGEDSFVIPGLGVIPEDRPALIDLDAPHAYARGGSLEGWQDLVADALGNSRLILAVTAGLAGPFLQLLGAESGGVHLHGPSGCGKTTALRLAASIWGRGDDKNGFLNSWHGTASGKEAQARLHCDTLLVQDELGQSKADDLGEMIYMIVNGQGKARATQTGGARPIGHWRTILLSSGELTVAQRLTQARHGAPDVTGGQAVRLLDLPADAGVGLGLFETLHDSPGPTAFADRIAARARTHYGHAGPALVRWIAVHRDQIRAAAPAALAAFLDSVLDAGDDPQIHRALRRFALFAVAGETAIQAGLLPWPPGTARDALADLARLWKAERGPGAHDDIKALARVRAFVAAHGRSRFEDLGPVLEDGARRPDDGSARETRPVHNRAGFRRSEPQGETFYVFGEVFRGEICADLDATRVARHLRDTGVLLPGEGNRLARKVRLTPETGSARFYVLRNLFADGDPDTEAGDPNAGCDPT</sequence>
<feature type="compositionally biased region" description="Basic and acidic residues" evidence="1">
    <location>
        <begin position="753"/>
        <end position="768"/>
    </location>
</feature>
<evidence type="ECO:0000256" key="1">
    <source>
        <dbReference type="SAM" id="MobiDB-lite"/>
    </source>
</evidence>
<dbReference type="AlphaFoldDB" id="A0A2R8BZ82"/>
<feature type="region of interest" description="Disordered" evidence="1">
    <location>
        <begin position="749"/>
        <end position="776"/>
    </location>
</feature>